<evidence type="ECO:0000313" key="2">
    <source>
        <dbReference type="EMBL" id="NUU78332.1"/>
    </source>
</evidence>
<dbReference type="RefSeq" id="WP_175397954.1">
    <property type="nucleotide sequence ID" value="NZ_JABMCB010000198.1"/>
</dbReference>
<sequence length="243" mass="24776">MWTAFMWGGISASAVVIGALAALFLKIPKRVIGWIMAFGTGTLIGAASFELIGDALNDGGIIPTAIGFTAGAVVYTLFDLLISSKGGAGRKRSAHSKPGGSSQSGLGIFAGTVMDAIPESIMLGASLLTGKGVSVVLIVSIFVSNIPEGLSSTVGLRGNNYTKSRIILMWLGVLLISALAALCGYLFLEQLPDEMAAAIGAFAGGGIIAMICSTMMPEAFEEGGPIVGFIASMGLLVSLLLDL</sequence>
<dbReference type="AlphaFoldDB" id="A0A7Y6C0F6"/>
<dbReference type="EMBL" id="JABMCB010000198">
    <property type="protein sequence ID" value="NUU78332.1"/>
    <property type="molecule type" value="Genomic_DNA"/>
</dbReference>
<feature type="transmembrane region" description="Helical" evidence="1">
    <location>
        <begin position="166"/>
        <end position="188"/>
    </location>
</feature>
<feature type="transmembrane region" description="Helical" evidence="1">
    <location>
        <begin position="61"/>
        <end position="82"/>
    </location>
</feature>
<feature type="transmembrane region" description="Helical" evidence="1">
    <location>
        <begin position="195"/>
        <end position="217"/>
    </location>
</feature>
<keyword evidence="1" id="KW-1133">Transmembrane helix</keyword>
<keyword evidence="3" id="KW-1185">Reference proteome</keyword>
<keyword evidence="1" id="KW-0812">Transmembrane</keyword>
<feature type="transmembrane region" description="Helical" evidence="1">
    <location>
        <begin position="121"/>
        <end position="146"/>
    </location>
</feature>
<reference evidence="2 3" key="1">
    <citation type="submission" date="2020-05" db="EMBL/GenBank/DDBJ databases">
        <title>Genome Sequencing of Type Strains.</title>
        <authorList>
            <person name="Lemaire J.F."/>
            <person name="Inderbitzin P."/>
            <person name="Gregorio O.A."/>
            <person name="Collins S.B."/>
            <person name="Wespe N."/>
            <person name="Knight-Connoni V."/>
        </authorList>
    </citation>
    <scope>NUCLEOTIDE SEQUENCE [LARGE SCALE GENOMIC DNA]</scope>
    <source>
        <strain evidence="2 3">LMG 21957</strain>
    </source>
</reference>
<gene>
    <name evidence="2" type="ORF">HP552_24255</name>
</gene>
<feature type="transmembrane region" description="Helical" evidence="1">
    <location>
        <begin position="31"/>
        <end position="49"/>
    </location>
</feature>
<feature type="transmembrane region" description="Helical" evidence="1">
    <location>
        <begin position="223"/>
        <end position="241"/>
    </location>
</feature>
<feature type="transmembrane region" description="Helical" evidence="1">
    <location>
        <begin position="6"/>
        <end position="24"/>
    </location>
</feature>
<protein>
    <submittedName>
        <fullName evidence="2">ZIP family metal transporter</fullName>
    </submittedName>
</protein>
<dbReference type="Proteomes" id="UP000526125">
    <property type="component" value="Unassembled WGS sequence"/>
</dbReference>
<keyword evidence="1" id="KW-0472">Membrane</keyword>
<evidence type="ECO:0000256" key="1">
    <source>
        <dbReference type="SAM" id="Phobius"/>
    </source>
</evidence>
<organism evidence="2 3">
    <name type="scientific">Paenibacillus xylanilyticus</name>
    <dbReference type="NCBI Taxonomy" id="248903"/>
    <lineage>
        <taxon>Bacteria</taxon>
        <taxon>Bacillati</taxon>
        <taxon>Bacillota</taxon>
        <taxon>Bacilli</taxon>
        <taxon>Bacillales</taxon>
        <taxon>Paenibacillaceae</taxon>
        <taxon>Paenibacillus</taxon>
    </lineage>
</organism>
<accession>A0A7Y6C0F6</accession>
<comment type="caution">
    <text evidence="2">The sequence shown here is derived from an EMBL/GenBank/DDBJ whole genome shotgun (WGS) entry which is preliminary data.</text>
</comment>
<proteinExistence type="predicted"/>
<evidence type="ECO:0000313" key="3">
    <source>
        <dbReference type="Proteomes" id="UP000526125"/>
    </source>
</evidence>
<name>A0A7Y6C0F6_9BACL</name>